<sequence length="185" mass="19178">MTDTSTPTVHTGPRRRLLIIIGGVVVAAAAIAYVVLCWHPWTDAAADQNGGATPTLTAHTATGTPLTVPGSRPAVVLFFAVECGTCGPTAQTLAQTQAQNPTRADFVAVDIAGQEPQSEVAGFLTANNAAGVANAIDTDTAWARRFNITQLSTVVIIDTTGKEVFRAVEPSAQQLQAALAKVADR</sequence>
<evidence type="ECO:0000313" key="4">
    <source>
        <dbReference type="EMBL" id="OBS03511.1"/>
    </source>
</evidence>
<keyword evidence="8" id="KW-1185">Reference proteome</keyword>
<dbReference type="GO" id="GO:0016491">
    <property type="term" value="F:oxidoreductase activity"/>
    <property type="evidence" value="ECO:0007669"/>
    <property type="project" value="InterPro"/>
</dbReference>
<keyword evidence="1" id="KW-0812">Transmembrane</keyword>
<dbReference type="GeneID" id="83632053"/>
<dbReference type="Proteomes" id="UP000051677">
    <property type="component" value="Unassembled WGS sequence"/>
</dbReference>
<evidence type="ECO:0000313" key="5">
    <source>
        <dbReference type="EMBL" id="ORV81040.1"/>
    </source>
</evidence>
<reference evidence="4 7" key="3">
    <citation type="submission" date="2016-06" db="EMBL/GenBank/DDBJ databases">
        <authorList>
            <person name="Kjaerup R.B."/>
            <person name="Dalgaard T.S."/>
            <person name="Juul-Madsen H.R."/>
        </authorList>
    </citation>
    <scope>NUCLEOTIDE SEQUENCE [LARGE SCALE GENOMIC DNA]</scope>
    <source>
        <strain evidence="4 7">1245752.6</strain>
    </source>
</reference>
<dbReference type="EMBL" id="LKTM01000031">
    <property type="protein sequence ID" value="KQH80310.1"/>
    <property type="molecule type" value="Genomic_DNA"/>
</dbReference>
<dbReference type="PROSITE" id="PS51352">
    <property type="entry name" value="THIOREDOXIN_2"/>
    <property type="match status" value="1"/>
</dbReference>
<name>A0A0Q2R8F3_MYCGO</name>
<evidence type="ECO:0000313" key="6">
    <source>
        <dbReference type="Proteomes" id="UP000051677"/>
    </source>
</evidence>
<dbReference type="Proteomes" id="UP000193928">
    <property type="component" value="Unassembled WGS sequence"/>
</dbReference>
<organism evidence="3 6">
    <name type="scientific">Mycobacterium gordonae</name>
    <dbReference type="NCBI Taxonomy" id="1778"/>
    <lineage>
        <taxon>Bacteria</taxon>
        <taxon>Bacillati</taxon>
        <taxon>Actinomycetota</taxon>
        <taxon>Actinomycetes</taxon>
        <taxon>Mycobacteriales</taxon>
        <taxon>Mycobacteriaceae</taxon>
        <taxon>Mycobacterium</taxon>
    </lineage>
</organism>
<dbReference type="InterPro" id="IPR013766">
    <property type="entry name" value="Thioredoxin_domain"/>
</dbReference>
<gene>
    <name evidence="4" type="ORF">A9W98_09175</name>
    <name evidence="3" type="ORF">AO501_03540</name>
    <name evidence="5" type="ORF">AWC08_29810</name>
</gene>
<protein>
    <recommendedName>
        <fullName evidence="2">Thioredoxin domain-containing protein</fullName>
    </recommendedName>
</protein>
<dbReference type="Gene3D" id="3.40.30.10">
    <property type="entry name" value="Glutaredoxin"/>
    <property type="match status" value="1"/>
</dbReference>
<evidence type="ECO:0000313" key="3">
    <source>
        <dbReference type="EMBL" id="KQH80310.1"/>
    </source>
</evidence>
<reference evidence="5 8" key="2">
    <citation type="submission" date="2016-01" db="EMBL/GenBank/DDBJ databases">
        <title>The new phylogeny of the genus Mycobacterium.</title>
        <authorList>
            <person name="Tarcisio F."/>
            <person name="Conor M."/>
            <person name="Antonella G."/>
            <person name="Elisabetta G."/>
            <person name="Giulia F.S."/>
            <person name="Sara T."/>
            <person name="Anna F."/>
            <person name="Clotilde B."/>
            <person name="Roberto B."/>
            <person name="Veronica D.S."/>
            <person name="Fabio R."/>
            <person name="Monica P."/>
            <person name="Olivier J."/>
            <person name="Enrico T."/>
            <person name="Nicola S."/>
        </authorList>
    </citation>
    <scope>NUCLEOTIDE SEQUENCE [LARGE SCALE GENOMIC DNA]</scope>
    <source>
        <strain evidence="5 8">DSM 44160</strain>
    </source>
</reference>
<keyword evidence="1" id="KW-1133">Transmembrane helix</keyword>
<dbReference type="InterPro" id="IPR013740">
    <property type="entry name" value="Redoxin"/>
</dbReference>
<dbReference type="EMBL" id="MAEM01000071">
    <property type="protein sequence ID" value="OBS03511.1"/>
    <property type="molecule type" value="Genomic_DNA"/>
</dbReference>
<dbReference type="SUPFAM" id="SSF52833">
    <property type="entry name" value="Thioredoxin-like"/>
    <property type="match status" value="1"/>
</dbReference>
<keyword evidence="1" id="KW-0472">Membrane</keyword>
<proteinExistence type="predicted"/>
<dbReference type="EMBL" id="LQOY01000126">
    <property type="protein sequence ID" value="ORV81040.1"/>
    <property type="molecule type" value="Genomic_DNA"/>
</dbReference>
<dbReference type="InterPro" id="IPR036249">
    <property type="entry name" value="Thioredoxin-like_sf"/>
</dbReference>
<evidence type="ECO:0000259" key="2">
    <source>
        <dbReference type="PROSITE" id="PS51352"/>
    </source>
</evidence>
<dbReference type="Pfam" id="PF08534">
    <property type="entry name" value="Redoxin"/>
    <property type="match status" value="1"/>
</dbReference>
<evidence type="ECO:0000256" key="1">
    <source>
        <dbReference type="SAM" id="Phobius"/>
    </source>
</evidence>
<reference evidence="3 6" key="1">
    <citation type="submission" date="2015-10" db="EMBL/GenBank/DDBJ databases">
        <title>Mycobacterium gordonae draft genome assembly.</title>
        <authorList>
            <person name="Ustinova V."/>
            <person name="Smirnova T."/>
            <person name="Blagodatskikh K."/>
            <person name="Varlamov D."/>
            <person name="Larionova E."/>
            <person name="Chernousova L."/>
        </authorList>
    </citation>
    <scope>NUCLEOTIDE SEQUENCE [LARGE SCALE GENOMIC DNA]</scope>
    <source>
        <strain evidence="3 6">CTRI 14-8773</strain>
    </source>
</reference>
<comment type="caution">
    <text evidence="3">The sequence shown here is derived from an EMBL/GenBank/DDBJ whole genome shotgun (WGS) entry which is preliminary data.</text>
</comment>
<evidence type="ECO:0000313" key="7">
    <source>
        <dbReference type="Proteomes" id="UP000093757"/>
    </source>
</evidence>
<feature type="transmembrane region" description="Helical" evidence="1">
    <location>
        <begin position="17"/>
        <end position="41"/>
    </location>
</feature>
<dbReference type="AlphaFoldDB" id="A0A0Q2R8F3"/>
<evidence type="ECO:0000313" key="8">
    <source>
        <dbReference type="Proteomes" id="UP000193928"/>
    </source>
</evidence>
<feature type="domain" description="Thioredoxin" evidence="2">
    <location>
        <begin position="47"/>
        <end position="184"/>
    </location>
</feature>
<accession>A0A0Q2R8F3</accession>
<dbReference type="RefSeq" id="WP_055576801.1">
    <property type="nucleotide sequence ID" value="NZ_JACKSU010000086.1"/>
</dbReference>
<dbReference type="Proteomes" id="UP000093757">
    <property type="component" value="Unassembled WGS sequence"/>
</dbReference>